<dbReference type="RefSeq" id="WP_206294758.1">
    <property type="nucleotide sequence ID" value="NZ_CP063458.1"/>
</dbReference>
<evidence type="ECO:0000313" key="5">
    <source>
        <dbReference type="Proteomes" id="UP000593765"/>
    </source>
</evidence>
<dbReference type="InterPro" id="IPR001173">
    <property type="entry name" value="Glyco_trans_2-like"/>
</dbReference>
<name>A0A7M2X1I5_9BACT</name>
<dbReference type="PANTHER" id="PTHR48090:SF7">
    <property type="entry name" value="RFBJ PROTEIN"/>
    <property type="match status" value="1"/>
</dbReference>
<feature type="transmembrane region" description="Helical" evidence="1">
    <location>
        <begin position="289"/>
        <end position="317"/>
    </location>
</feature>
<feature type="domain" description="DUF2062" evidence="3">
    <location>
        <begin position="285"/>
        <end position="410"/>
    </location>
</feature>
<evidence type="ECO:0000259" key="2">
    <source>
        <dbReference type="Pfam" id="PF00535"/>
    </source>
</evidence>
<keyword evidence="1" id="KW-0472">Membrane</keyword>
<keyword evidence="1" id="KW-1133">Transmembrane helix</keyword>
<evidence type="ECO:0000256" key="1">
    <source>
        <dbReference type="SAM" id="Phobius"/>
    </source>
</evidence>
<keyword evidence="1" id="KW-0812">Transmembrane</keyword>
<dbReference type="Proteomes" id="UP000593765">
    <property type="component" value="Chromosome"/>
</dbReference>
<organism evidence="4 5">
    <name type="scientific">Humisphaera borealis</name>
    <dbReference type="NCBI Taxonomy" id="2807512"/>
    <lineage>
        <taxon>Bacteria</taxon>
        <taxon>Pseudomonadati</taxon>
        <taxon>Planctomycetota</taxon>
        <taxon>Phycisphaerae</taxon>
        <taxon>Tepidisphaerales</taxon>
        <taxon>Tepidisphaeraceae</taxon>
        <taxon>Humisphaera</taxon>
    </lineage>
</organism>
<dbReference type="CDD" id="cd04179">
    <property type="entry name" value="DPM_DPG-synthase_like"/>
    <property type="match status" value="1"/>
</dbReference>
<accession>A0A7M2X1I5</accession>
<feature type="domain" description="Glycosyltransferase 2-like" evidence="2">
    <location>
        <begin position="7"/>
        <end position="137"/>
    </location>
</feature>
<feature type="transmembrane region" description="Helical" evidence="1">
    <location>
        <begin position="377"/>
        <end position="404"/>
    </location>
</feature>
<dbReference type="KEGG" id="hbs:IPV69_08980"/>
<reference evidence="4 5" key="1">
    <citation type="submission" date="2020-10" db="EMBL/GenBank/DDBJ databases">
        <title>Wide distribution of Phycisphaera-like planctomycetes from WD2101 soil group in peatlands and genome analysis of the first cultivated representative.</title>
        <authorList>
            <person name="Dedysh S.N."/>
            <person name="Beletsky A.V."/>
            <person name="Ivanova A."/>
            <person name="Kulichevskaya I.S."/>
            <person name="Suzina N.E."/>
            <person name="Philippov D.A."/>
            <person name="Rakitin A.L."/>
            <person name="Mardanov A.V."/>
            <person name="Ravin N.V."/>
        </authorList>
    </citation>
    <scope>NUCLEOTIDE SEQUENCE [LARGE SCALE GENOMIC DNA]</scope>
    <source>
        <strain evidence="4 5">M1803</strain>
    </source>
</reference>
<keyword evidence="5" id="KW-1185">Reference proteome</keyword>
<protein>
    <submittedName>
        <fullName evidence="4">DUF2062 domain-containing protein</fullName>
    </submittedName>
</protein>
<dbReference type="Pfam" id="PF00535">
    <property type="entry name" value="Glycos_transf_2"/>
    <property type="match status" value="1"/>
</dbReference>
<dbReference type="PANTHER" id="PTHR48090">
    <property type="entry name" value="UNDECAPRENYL-PHOSPHATE 4-DEOXY-4-FORMAMIDO-L-ARABINOSE TRANSFERASE-RELATED"/>
    <property type="match status" value="1"/>
</dbReference>
<dbReference type="Gene3D" id="3.90.550.10">
    <property type="entry name" value="Spore Coat Polysaccharide Biosynthesis Protein SpsA, Chain A"/>
    <property type="match status" value="1"/>
</dbReference>
<evidence type="ECO:0000313" key="4">
    <source>
        <dbReference type="EMBL" id="QOV91469.1"/>
    </source>
</evidence>
<proteinExistence type="predicted"/>
<dbReference type="Pfam" id="PF09835">
    <property type="entry name" value="DUF2062"/>
    <property type="match status" value="1"/>
</dbReference>
<dbReference type="InterPro" id="IPR050256">
    <property type="entry name" value="Glycosyltransferase_2"/>
</dbReference>
<gene>
    <name evidence="4" type="ORF">IPV69_08980</name>
</gene>
<dbReference type="SUPFAM" id="SSF53448">
    <property type="entry name" value="Nucleotide-diphospho-sugar transferases"/>
    <property type="match status" value="1"/>
</dbReference>
<dbReference type="InterPro" id="IPR018639">
    <property type="entry name" value="DUF2062"/>
</dbReference>
<evidence type="ECO:0000259" key="3">
    <source>
        <dbReference type="Pfam" id="PF09835"/>
    </source>
</evidence>
<dbReference type="AlphaFoldDB" id="A0A7M2X1I5"/>
<sequence length="434" mass="47388">MEFKPVVIAPTYNNAGTLLDVLRRVDAQGVAVIAVNDGSTDSTAAILEQWLDHPGNLPRHIETHEKNRGKAAALRTGFELAKKLGFTHALSIDTDGQLSPEQIPQMFELARANPESLVLGVRDASAADYPWRSRLGRRSANLLIYMESGLRVADSQCGLRVYPLAMPELLKCRAGRYGFETEIIVRAGWAGRSIAEMPALCTYFAGERRVSHFRPWVDSMRAAFMHARLVGRRLLPFGGIRDRVAEAESDAAAPAAPTPHWRRVLNWLSPRDAWRQIRQDRPEGFKRTAAAGGLAIGAFIGCLPLYGLHAILALYGAKRLHLNPLAMVLGTQVACPPVGIVLAMLAVGLGHIVRFGHIPPPQDFAPMWDGWAGFMKLGSWFFIDWAIGSVVVGIGTMFVVFFVADALLRRIPVSEAAPALDTPAPVEVRPTAAS</sequence>
<dbReference type="EMBL" id="CP063458">
    <property type="protein sequence ID" value="QOV91469.1"/>
    <property type="molecule type" value="Genomic_DNA"/>
</dbReference>
<dbReference type="InterPro" id="IPR029044">
    <property type="entry name" value="Nucleotide-diphossugar_trans"/>
</dbReference>